<dbReference type="AlphaFoldDB" id="A0A1Y2GFR2"/>
<evidence type="ECO:0000313" key="1">
    <source>
        <dbReference type="EMBL" id="ORZ09629.1"/>
    </source>
</evidence>
<accession>A0A1Y2GFR2</accession>
<organism evidence="1 2">
    <name type="scientific">Catenaria anguillulae PL171</name>
    <dbReference type="NCBI Taxonomy" id="765915"/>
    <lineage>
        <taxon>Eukaryota</taxon>
        <taxon>Fungi</taxon>
        <taxon>Fungi incertae sedis</taxon>
        <taxon>Blastocladiomycota</taxon>
        <taxon>Blastocladiomycetes</taxon>
        <taxon>Blastocladiales</taxon>
        <taxon>Catenariaceae</taxon>
        <taxon>Catenaria</taxon>
    </lineage>
</organism>
<dbReference type="EMBL" id="MCFL01000463">
    <property type="protein sequence ID" value="ORZ09629.1"/>
    <property type="molecule type" value="Genomic_DNA"/>
</dbReference>
<reference evidence="1 2" key="1">
    <citation type="submission" date="2016-07" db="EMBL/GenBank/DDBJ databases">
        <title>Pervasive Adenine N6-methylation of Active Genes in Fungi.</title>
        <authorList>
            <consortium name="DOE Joint Genome Institute"/>
            <person name="Mondo S.J."/>
            <person name="Dannebaum R.O."/>
            <person name="Kuo R.C."/>
            <person name="Labutti K."/>
            <person name="Haridas S."/>
            <person name="Kuo A."/>
            <person name="Salamov A."/>
            <person name="Ahrendt S.R."/>
            <person name="Lipzen A."/>
            <person name="Sullivan W."/>
            <person name="Andreopoulos W.B."/>
            <person name="Clum A."/>
            <person name="Lindquist E."/>
            <person name="Daum C."/>
            <person name="Ramamoorthy G.K."/>
            <person name="Gryganskyi A."/>
            <person name="Culley D."/>
            <person name="Magnuson J.K."/>
            <person name="James T.Y."/>
            <person name="O'Malley M.A."/>
            <person name="Stajich J.E."/>
            <person name="Spatafora J.W."/>
            <person name="Visel A."/>
            <person name="Grigoriev I.V."/>
        </authorList>
    </citation>
    <scope>NUCLEOTIDE SEQUENCE [LARGE SCALE GENOMIC DNA]</scope>
    <source>
        <strain evidence="1 2">PL171</strain>
    </source>
</reference>
<sequence length="171" mass="18322">MIQVTNNHPGANANSNIDLVVNGVHVASTRDVTSLISGGAMTVAGGMTVAKRMYVGDDLIVAGQIIGTGNTVRPTMVLSNATNVSSSQLATINGYTSDQDLVSVENIVCVGVPNTRRMILKFQARDTSAHHFSICAHYYNESPPGTITIPPTLMLQQWYTAFGYRDMDICT</sequence>
<dbReference type="Proteomes" id="UP000193411">
    <property type="component" value="Unassembled WGS sequence"/>
</dbReference>
<comment type="caution">
    <text evidence="1">The sequence shown here is derived from an EMBL/GenBank/DDBJ whole genome shotgun (WGS) entry which is preliminary data.</text>
</comment>
<protein>
    <submittedName>
        <fullName evidence="1">Uncharacterized protein</fullName>
    </submittedName>
</protein>
<name>A0A1Y2GFR2_9FUNG</name>
<keyword evidence="2" id="KW-1185">Reference proteome</keyword>
<evidence type="ECO:0000313" key="2">
    <source>
        <dbReference type="Proteomes" id="UP000193411"/>
    </source>
</evidence>
<gene>
    <name evidence="1" type="ORF">BCR44DRAFT_1508522</name>
</gene>
<proteinExistence type="predicted"/>